<accession>A0ABP4BIH2</accession>
<reference evidence="3" key="1">
    <citation type="journal article" date="2019" name="Int. J. Syst. Evol. Microbiol.">
        <title>The Global Catalogue of Microorganisms (GCM) 10K type strain sequencing project: providing services to taxonomists for standard genome sequencing and annotation.</title>
        <authorList>
            <consortium name="The Broad Institute Genomics Platform"/>
            <consortium name="The Broad Institute Genome Sequencing Center for Infectious Disease"/>
            <person name="Wu L."/>
            <person name="Ma J."/>
        </authorList>
    </citation>
    <scope>NUCLEOTIDE SEQUENCE [LARGE SCALE GENOMIC DNA]</scope>
    <source>
        <strain evidence="3">JCM 10977</strain>
    </source>
</reference>
<proteinExistence type="predicted"/>
<dbReference type="SMART" id="SM00530">
    <property type="entry name" value="HTH_XRE"/>
    <property type="match status" value="1"/>
</dbReference>
<evidence type="ECO:0000313" key="2">
    <source>
        <dbReference type="EMBL" id="GAA0950546.1"/>
    </source>
</evidence>
<dbReference type="PROSITE" id="PS50943">
    <property type="entry name" value="HTH_CROC1"/>
    <property type="match status" value="1"/>
</dbReference>
<feature type="domain" description="HTH cro/C1-type" evidence="1">
    <location>
        <begin position="19"/>
        <end position="71"/>
    </location>
</feature>
<organism evidence="2 3">
    <name type="scientific">Kribbella koreensis</name>
    <dbReference type="NCBI Taxonomy" id="57909"/>
    <lineage>
        <taxon>Bacteria</taxon>
        <taxon>Bacillati</taxon>
        <taxon>Actinomycetota</taxon>
        <taxon>Actinomycetes</taxon>
        <taxon>Propionibacteriales</taxon>
        <taxon>Kribbellaceae</taxon>
        <taxon>Kribbella</taxon>
    </lineage>
</organism>
<evidence type="ECO:0000313" key="3">
    <source>
        <dbReference type="Proteomes" id="UP001500542"/>
    </source>
</evidence>
<dbReference type="Gene3D" id="1.10.260.40">
    <property type="entry name" value="lambda repressor-like DNA-binding domains"/>
    <property type="match status" value="1"/>
</dbReference>
<dbReference type="RefSeq" id="WP_425552135.1">
    <property type="nucleotide sequence ID" value="NZ_BAAAHK010000013.1"/>
</dbReference>
<dbReference type="EMBL" id="BAAAHK010000013">
    <property type="protein sequence ID" value="GAA0950546.1"/>
    <property type="molecule type" value="Genomic_DNA"/>
</dbReference>
<gene>
    <name evidence="2" type="ORF">GCM10009554_50620</name>
</gene>
<comment type="caution">
    <text evidence="2">The sequence shown here is derived from an EMBL/GenBank/DDBJ whole genome shotgun (WGS) entry which is preliminary data.</text>
</comment>
<dbReference type="InterPro" id="IPR010982">
    <property type="entry name" value="Lambda_DNA-bd_dom_sf"/>
</dbReference>
<evidence type="ECO:0000259" key="1">
    <source>
        <dbReference type="PROSITE" id="PS50943"/>
    </source>
</evidence>
<dbReference type="InterPro" id="IPR001387">
    <property type="entry name" value="Cro/C1-type_HTH"/>
</dbReference>
<protein>
    <recommendedName>
        <fullName evidence="1">HTH cro/C1-type domain-containing protein</fullName>
    </recommendedName>
</protein>
<sequence>MTAVTSTPSNEPRSLGTFIRSRRKQLGWTQTQLGDAVQADQTTVSTWERNESFPSDLHGLAKALGTSIEELADQAFGLLTDVERAIAHDRLLTKEKQDVLLAVYGVLTGRSSLQNGSMLRAEPRS</sequence>
<dbReference type="SUPFAM" id="SSF47413">
    <property type="entry name" value="lambda repressor-like DNA-binding domains"/>
    <property type="match status" value="1"/>
</dbReference>
<dbReference type="Pfam" id="PF13560">
    <property type="entry name" value="HTH_31"/>
    <property type="match status" value="1"/>
</dbReference>
<dbReference type="Proteomes" id="UP001500542">
    <property type="component" value="Unassembled WGS sequence"/>
</dbReference>
<name>A0ABP4BIH2_9ACTN</name>
<dbReference type="CDD" id="cd00093">
    <property type="entry name" value="HTH_XRE"/>
    <property type="match status" value="1"/>
</dbReference>
<keyword evidence="3" id="KW-1185">Reference proteome</keyword>